<dbReference type="PANTHER" id="PTHR30606">
    <property type="entry name" value="LIPID A BIOSYNTHESIS LAUROYL ACYLTRANSFERASE"/>
    <property type="match status" value="1"/>
</dbReference>
<evidence type="ECO:0000256" key="3">
    <source>
        <dbReference type="ARBA" id="ARBA00022519"/>
    </source>
</evidence>
<dbReference type="GO" id="GO:0005886">
    <property type="term" value="C:plasma membrane"/>
    <property type="evidence" value="ECO:0007669"/>
    <property type="project" value="UniProtKB-SubCell"/>
</dbReference>
<dbReference type="RefSeq" id="WP_011472488.1">
    <property type="nucleotide sequence ID" value="NC_007925.1"/>
</dbReference>
<comment type="subcellular location">
    <subcellularLocation>
        <location evidence="1">Cell inner membrane</location>
    </subcellularLocation>
</comment>
<dbReference type="eggNOG" id="COG1560">
    <property type="taxonomic scope" value="Bacteria"/>
</dbReference>
<keyword evidence="5" id="KW-0472">Membrane</keyword>
<keyword evidence="2" id="KW-1003">Cell membrane</keyword>
<dbReference type="STRING" id="316056.RPC_2032"/>
<dbReference type="InterPro" id="IPR004960">
    <property type="entry name" value="LipA_acyltrans"/>
</dbReference>
<evidence type="ECO:0000256" key="2">
    <source>
        <dbReference type="ARBA" id="ARBA00022475"/>
    </source>
</evidence>
<evidence type="ECO:0000256" key="5">
    <source>
        <dbReference type="ARBA" id="ARBA00023136"/>
    </source>
</evidence>
<organism evidence="7">
    <name type="scientific">Rhodopseudomonas palustris (strain BisB18)</name>
    <dbReference type="NCBI Taxonomy" id="316056"/>
    <lineage>
        <taxon>Bacteria</taxon>
        <taxon>Pseudomonadati</taxon>
        <taxon>Pseudomonadota</taxon>
        <taxon>Alphaproteobacteria</taxon>
        <taxon>Hyphomicrobiales</taxon>
        <taxon>Nitrobacteraceae</taxon>
        <taxon>Rhodopseudomonas</taxon>
    </lineage>
</organism>
<dbReference type="GO" id="GO:0009247">
    <property type="term" value="P:glycolipid biosynthetic process"/>
    <property type="evidence" value="ECO:0007669"/>
    <property type="project" value="UniProtKB-ARBA"/>
</dbReference>
<dbReference type="GO" id="GO:0016746">
    <property type="term" value="F:acyltransferase activity"/>
    <property type="evidence" value="ECO:0007669"/>
    <property type="project" value="UniProtKB-KW"/>
</dbReference>
<sequence>MINYYDFLERRSARLLHRLPRSLVAATLTAAGRSGLLSDAGFIPQVVEQSGVAQGTDAKRIASEVLGGLGGYFSDVGVLMHGSRQQINTAFEGRVRVDHPERWRDLADGRYIIFGAHFACFYLAAFAGKDIFPSVSIIRRFQSKGRDALIERLCAITGKQIEVLALSDPQIGLKIVKRLKSGRPIWAMMDFFYSDISMFVTPFMGKDCATPAGLPMIAAKMRIPLLPVFVLRDTPGSYVVKIGEAIRPVEAADDIESAFDLACQMNACIEQAIRAAPTQWTFWPTLPSRWSFADRTAAEPLAETVL</sequence>
<dbReference type="Pfam" id="PF03279">
    <property type="entry name" value="Lip_A_acyltrans"/>
    <property type="match status" value="1"/>
</dbReference>
<dbReference type="KEGG" id="rpc:RPC_2032"/>
<evidence type="ECO:0000256" key="4">
    <source>
        <dbReference type="ARBA" id="ARBA00022679"/>
    </source>
</evidence>
<keyword evidence="6 7" id="KW-0012">Acyltransferase</keyword>
<name>Q216U9_RHOPB</name>
<dbReference type="PANTHER" id="PTHR30606:SF10">
    <property type="entry name" value="PHOSPHATIDYLINOSITOL MANNOSIDE ACYLTRANSFERASE"/>
    <property type="match status" value="1"/>
</dbReference>
<evidence type="ECO:0000313" key="7">
    <source>
        <dbReference type="EMBL" id="ABD87587.1"/>
    </source>
</evidence>
<keyword evidence="3" id="KW-0997">Cell inner membrane</keyword>
<dbReference type="EMBL" id="CP000301">
    <property type="protein sequence ID" value="ABD87587.1"/>
    <property type="molecule type" value="Genomic_DNA"/>
</dbReference>
<reference evidence="7" key="1">
    <citation type="submission" date="2006-03" db="EMBL/GenBank/DDBJ databases">
        <title>Complete sequence of Rhodopseudomonas palustris BisB18.</title>
        <authorList>
            <consortium name="US DOE Joint Genome Institute"/>
            <person name="Copeland A."/>
            <person name="Lucas S."/>
            <person name="Lapidus A."/>
            <person name="Barry K."/>
            <person name="Detter J.C."/>
            <person name="Glavina del Rio T."/>
            <person name="Hammon N."/>
            <person name="Israni S."/>
            <person name="Dalin E."/>
            <person name="Tice H."/>
            <person name="Pitluck S."/>
            <person name="Chain P."/>
            <person name="Malfatti S."/>
            <person name="Shin M."/>
            <person name="Vergez L."/>
            <person name="Schmutz J."/>
            <person name="Larimer F."/>
            <person name="Land M."/>
            <person name="Hauser L."/>
            <person name="Pelletier D.A."/>
            <person name="Kyrpides N."/>
            <person name="Anderson I."/>
            <person name="Oda Y."/>
            <person name="Harwood C.S."/>
            <person name="Richardson P."/>
        </authorList>
    </citation>
    <scope>NUCLEOTIDE SEQUENCE [LARGE SCALE GENOMIC DNA]</scope>
    <source>
        <strain evidence="7">BisB18</strain>
    </source>
</reference>
<proteinExistence type="predicted"/>
<evidence type="ECO:0000256" key="1">
    <source>
        <dbReference type="ARBA" id="ARBA00004533"/>
    </source>
</evidence>
<accession>Q216U9</accession>
<gene>
    <name evidence="7" type="ordered locus">RPC_2032</name>
</gene>
<dbReference type="AlphaFoldDB" id="Q216U9"/>
<evidence type="ECO:0000256" key="6">
    <source>
        <dbReference type="ARBA" id="ARBA00023315"/>
    </source>
</evidence>
<keyword evidence="4 7" id="KW-0808">Transferase</keyword>
<protein>
    <submittedName>
        <fullName evidence="7">Lauroyl/myristoyl acyltransferase-like</fullName>
    </submittedName>
</protein>
<dbReference type="CDD" id="cd07984">
    <property type="entry name" value="LPLAT_LABLAT-like"/>
    <property type="match status" value="1"/>
</dbReference>
<dbReference type="HOGENOM" id="CLU_908760_0_0_5"/>